<evidence type="ECO:0000313" key="1">
    <source>
        <dbReference type="Proteomes" id="UP000887565"/>
    </source>
</evidence>
<reference evidence="2" key="1">
    <citation type="submission" date="2022-11" db="UniProtKB">
        <authorList>
            <consortium name="WormBaseParasite"/>
        </authorList>
    </citation>
    <scope>IDENTIFICATION</scope>
</reference>
<organism evidence="1 2">
    <name type="scientific">Romanomermis culicivorax</name>
    <name type="common">Nematode worm</name>
    <dbReference type="NCBI Taxonomy" id="13658"/>
    <lineage>
        <taxon>Eukaryota</taxon>
        <taxon>Metazoa</taxon>
        <taxon>Ecdysozoa</taxon>
        <taxon>Nematoda</taxon>
        <taxon>Enoplea</taxon>
        <taxon>Dorylaimia</taxon>
        <taxon>Mermithida</taxon>
        <taxon>Mermithoidea</taxon>
        <taxon>Mermithidae</taxon>
        <taxon>Romanomermis</taxon>
    </lineage>
</organism>
<proteinExistence type="predicted"/>
<dbReference type="Proteomes" id="UP000887565">
    <property type="component" value="Unplaced"/>
</dbReference>
<name>A0A915HUU2_ROMCU</name>
<keyword evidence="1" id="KW-1185">Reference proteome</keyword>
<dbReference type="AlphaFoldDB" id="A0A915HUU2"/>
<sequence length="96" mass="10983">MYRKNKSGTRIKKEVKKMVKEARIGEVCGHEVLESSPVIGRSSKGVQHNGVTSWEAELDQPCDVSRILVLDIQLDSNRKAFHIFCGADTRDLWYYE</sequence>
<evidence type="ECO:0000313" key="2">
    <source>
        <dbReference type="WBParaSite" id="nRc.2.0.1.t05311-RA"/>
    </source>
</evidence>
<dbReference type="WBParaSite" id="nRc.2.0.1.t05311-RA">
    <property type="protein sequence ID" value="nRc.2.0.1.t05311-RA"/>
    <property type="gene ID" value="nRc.2.0.1.g05311"/>
</dbReference>
<protein>
    <submittedName>
        <fullName evidence="2">Uncharacterized protein</fullName>
    </submittedName>
</protein>
<accession>A0A915HUU2</accession>